<dbReference type="InterPro" id="IPR007290">
    <property type="entry name" value="Arv1"/>
</dbReference>
<evidence type="ECO:0000256" key="2">
    <source>
        <dbReference type="ARBA" id="ARBA00009187"/>
    </source>
</evidence>
<evidence type="ECO:0000256" key="3">
    <source>
        <dbReference type="ARBA" id="ARBA00022448"/>
    </source>
</evidence>
<comment type="similarity">
    <text evidence="2 10">Belongs to the ARV1 family.</text>
</comment>
<dbReference type="GO" id="GO:0005789">
    <property type="term" value="C:endoplasmic reticulum membrane"/>
    <property type="evidence" value="ECO:0007669"/>
    <property type="project" value="UniProtKB-SubCell"/>
</dbReference>
<sequence>MLETSPQTRKKYVCVNCGSPIKSLYKKYSASVLKLRECEICHNVADKYVEYDIVIIAIDLVLLQKTAYRHILFNVDFKNFWKLSVILLLMEAYSELMRGTPRQAVKNEEEEEKLFLNEFNEMTDFLFYKLSFNVALKTAAFMSVLHYLTKIYCKVLGKNVITFMTMWKTLTISSFGTFLLLPSLIWDTSVQEVHLCVVSLFTTMSQLLAYTVVCDCPKLWSITAIFCAYYSGATQPAKKDKMGQIRFKDTVDNLGLAQFRRIYQRRIKPTEPQIVTIQDIKDVAIFTALRADLTPEFIDFMHTQRMDEFLRTLIVYFQYYFQVWDNLILRREEAKRKLRQPIVTVLENIVRDNLADLRSMVARNYGFILMGLEDTFKYYHMGNRNNVSLSDKDRHLHECLLSMAAKIVWIALLRKNFTVIEIELNRLFRTEIFNTMSRIRQSTFQTNAEENRVLLGKAFTQEKKLKHRSPAVQELIFDNHCYKMLAIGLLQVEPVAERIAYLEAAYTAPEEILFDIQVGVGILGLSKDYLNPILMPKEGMAKRIHIPVFKMPEMKINEWDIVTETLPEVPPKWTETEQARSARIRQGKMWRRYAAGLLMKIPDMLSANIESPSGSYLLSESLENDDN</sequence>
<name>D6WC58_TRICA</name>
<keyword evidence="4" id="KW-0812">Transmembrane</keyword>
<dbReference type="PANTHER" id="PTHR21055:SF3">
    <property type="entry name" value="PROTEIN PHOSPHATASE 1 REGULATORY SUBUNIT 36"/>
    <property type="match status" value="1"/>
</dbReference>
<reference evidence="11 12" key="2">
    <citation type="journal article" date="2010" name="Nucleic Acids Res.">
        <title>BeetleBase in 2010: revisions to provide comprehensive genomic information for Tribolium castaneum.</title>
        <authorList>
            <person name="Kim H.S."/>
            <person name="Murphy T."/>
            <person name="Xia J."/>
            <person name="Caragea D."/>
            <person name="Park Y."/>
            <person name="Beeman R.W."/>
            <person name="Lorenzen M.D."/>
            <person name="Butcher S."/>
            <person name="Manak J.R."/>
            <person name="Brown S.J."/>
        </authorList>
    </citation>
    <scope>GENOME REANNOTATION</scope>
    <source>
        <strain evidence="11 12">Georgia GA2</strain>
    </source>
</reference>
<dbReference type="Pfam" id="PF14895">
    <property type="entry name" value="PPPI_inhib"/>
    <property type="match status" value="1"/>
</dbReference>
<dbReference type="InterPro" id="IPR026142">
    <property type="entry name" value="Pro_pase_1_reg_su_36"/>
</dbReference>
<evidence type="ECO:0000256" key="10">
    <source>
        <dbReference type="RuleBase" id="RU368065"/>
    </source>
</evidence>
<evidence type="ECO:0000256" key="7">
    <source>
        <dbReference type="ARBA" id="ARBA00023055"/>
    </source>
</evidence>
<keyword evidence="12" id="KW-1185">Reference proteome</keyword>
<keyword evidence="3 10" id="KW-0813">Transport</keyword>
<comment type="function">
    <text evidence="10">Mediator of sterol homeostasis involved in sterol uptake, trafficking and distribution into membranes.</text>
</comment>
<keyword evidence="5 10" id="KW-0256">Endoplasmic reticulum</keyword>
<dbReference type="Proteomes" id="UP000007266">
    <property type="component" value="Linkage group 2"/>
</dbReference>
<protein>
    <recommendedName>
        <fullName evidence="10">Protein ARV</fullName>
    </recommendedName>
</protein>
<evidence type="ECO:0000256" key="1">
    <source>
        <dbReference type="ARBA" id="ARBA00004477"/>
    </source>
</evidence>
<accession>D6WC58</accession>
<dbReference type="GO" id="GO:0016125">
    <property type="term" value="P:sterol metabolic process"/>
    <property type="evidence" value="ECO:0007669"/>
    <property type="project" value="UniProtKB-UniRule"/>
</dbReference>
<dbReference type="HOGENOM" id="CLU_065941_0_0_1"/>
<evidence type="ECO:0000313" key="11">
    <source>
        <dbReference type="EMBL" id="EEZ97847.2"/>
    </source>
</evidence>
<keyword evidence="8 10" id="KW-0443">Lipid metabolism</keyword>
<dbReference type="Pfam" id="PF04161">
    <property type="entry name" value="Arv1"/>
    <property type="match status" value="1"/>
</dbReference>
<dbReference type="GO" id="GO:0097036">
    <property type="term" value="P:regulation of plasma membrane sterol distribution"/>
    <property type="evidence" value="ECO:0007669"/>
    <property type="project" value="UniProtKB-UniRule"/>
</dbReference>
<dbReference type="AlphaFoldDB" id="D6WC58"/>
<evidence type="ECO:0000256" key="8">
    <source>
        <dbReference type="ARBA" id="ARBA00023098"/>
    </source>
</evidence>
<keyword evidence="7 10" id="KW-0445">Lipid transport</keyword>
<dbReference type="GO" id="GO:0032366">
    <property type="term" value="P:intracellular sterol transport"/>
    <property type="evidence" value="ECO:0007669"/>
    <property type="project" value="UniProtKB-UniRule"/>
</dbReference>
<evidence type="ECO:0000256" key="5">
    <source>
        <dbReference type="ARBA" id="ARBA00022824"/>
    </source>
</evidence>
<evidence type="ECO:0000256" key="9">
    <source>
        <dbReference type="ARBA" id="ARBA00023136"/>
    </source>
</evidence>
<keyword evidence="6" id="KW-1133">Transmembrane helix</keyword>
<keyword evidence="9" id="KW-0472">Membrane</keyword>
<dbReference type="eggNOG" id="ENOG502RZTP">
    <property type="taxonomic scope" value="Eukaryota"/>
</dbReference>
<proteinExistence type="inferred from homology"/>
<organism evidence="11 12">
    <name type="scientific">Tribolium castaneum</name>
    <name type="common">Red flour beetle</name>
    <dbReference type="NCBI Taxonomy" id="7070"/>
    <lineage>
        <taxon>Eukaryota</taxon>
        <taxon>Metazoa</taxon>
        <taxon>Ecdysozoa</taxon>
        <taxon>Arthropoda</taxon>
        <taxon>Hexapoda</taxon>
        <taxon>Insecta</taxon>
        <taxon>Pterygota</taxon>
        <taxon>Neoptera</taxon>
        <taxon>Endopterygota</taxon>
        <taxon>Coleoptera</taxon>
        <taxon>Polyphaga</taxon>
        <taxon>Cucujiformia</taxon>
        <taxon>Tenebrionidae</taxon>
        <taxon>Tenebrionidae incertae sedis</taxon>
        <taxon>Tribolium</taxon>
    </lineage>
</organism>
<dbReference type="EMBL" id="KQ971316">
    <property type="protein sequence ID" value="EEZ97847.2"/>
    <property type="molecule type" value="Genomic_DNA"/>
</dbReference>
<evidence type="ECO:0000256" key="4">
    <source>
        <dbReference type="ARBA" id="ARBA00022692"/>
    </source>
</evidence>
<evidence type="ECO:0000256" key="6">
    <source>
        <dbReference type="ARBA" id="ARBA00022989"/>
    </source>
</evidence>
<comment type="subcellular location">
    <subcellularLocation>
        <location evidence="1 10">Endoplasmic reticulum membrane</location>
        <topology evidence="1 10">Multi-pass membrane protein</topology>
    </subcellularLocation>
</comment>
<dbReference type="PANTHER" id="PTHR21055">
    <property type="entry name" value="PROTEIN PHOSPHATASE 1 REGULATORY SUBUNIT 36"/>
    <property type="match status" value="1"/>
</dbReference>
<evidence type="ECO:0000313" key="12">
    <source>
        <dbReference type="Proteomes" id="UP000007266"/>
    </source>
</evidence>
<reference evidence="11 12" key="1">
    <citation type="journal article" date="2008" name="Nature">
        <title>The genome of the model beetle and pest Tribolium castaneum.</title>
        <authorList>
            <consortium name="Tribolium Genome Sequencing Consortium"/>
            <person name="Richards S."/>
            <person name="Gibbs R.A."/>
            <person name="Weinstock G.M."/>
            <person name="Brown S.J."/>
            <person name="Denell R."/>
            <person name="Beeman R.W."/>
            <person name="Gibbs R."/>
            <person name="Beeman R.W."/>
            <person name="Brown S.J."/>
            <person name="Bucher G."/>
            <person name="Friedrich M."/>
            <person name="Grimmelikhuijzen C.J."/>
            <person name="Klingler M."/>
            <person name="Lorenzen M."/>
            <person name="Richards S."/>
            <person name="Roth S."/>
            <person name="Schroder R."/>
            <person name="Tautz D."/>
            <person name="Zdobnov E.M."/>
            <person name="Muzny D."/>
            <person name="Gibbs R.A."/>
            <person name="Weinstock G.M."/>
            <person name="Attaway T."/>
            <person name="Bell S."/>
            <person name="Buhay C.J."/>
            <person name="Chandrabose M.N."/>
            <person name="Chavez D."/>
            <person name="Clerk-Blankenburg K.P."/>
            <person name="Cree A."/>
            <person name="Dao M."/>
            <person name="Davis C."/>
            <person name="Chacko J."/>
            <person name="Dinh H."/>
            <person name="Dugan-Rocha S."/>
            <person name="Fowler G."/>
            <person name="Garner T.T."/>
            <person name="Garnes J."/>
            <person name="Gnirke A."/>
            <person name="Hawes A."/>
            <person name="Hernandez J."/>
            <person name="Hines S."/>
            <person name="Holder M."/>
            <person name="Hume J."/>
            <person name="Jhangiani S.N."/>
            <person name="Joshi V."/>
            <person name="Khan Z.M."/>
            <person name="Jackson L."/>
            <person name="Kovar C."/>
            <person name="Kowis A."/>
            <person name="Lee S."/>
            <person name="Lewis L.R."/>
            <person name="Margolis J."/>
            <person name="Morgan M."/>
            <person name="Nazareth L.V."/>
            <person name="Nguyen N."/>
            <person name="Okwuonu G."/>
            <person name="Parker D."/>
            <person name="Richards S."/>
            <person name="Ruiz S.J."/>
            <person name="Santibanez J."/>
            <person name="Savard J."/>
            <person name="Scherer S.E."/>
            <person name="Schneider B."/>
            <person name="Sodergren E."/>
            <person name="Tautz D."/>
            <person name="Vattahil S."/>
            <person name="Villasana D."/>
            <person name="White C.S."/>
            <person name="Wright R."/>
            <person name="Park Y."/>
            <person name="Beeman R.W."/>
            <person name="Lord J."/>
            <person name="Oppert B."/>
            <person name="Lorenzen M."/>
            <person name="Brown S."/>
            <person name="Wang L."/>
            <person name="Savard J."/>
            <person name="Tautz D."/>
            <person name="Richards S."/>
            <person name="Weinstock G."/>
            <person name="Gibbs R.A."/>
            <person name="Liu Y."/>
            <person name="Worley K."/>
            <person name="Weinstock G."/>
            <person name="Elsik C.G."/>
            <person name="Reese J.T."/>
            <person name="Elhaik E."/>
            <person name="Landan G."/>
            <person name="Graur D."/>
            <person name="Arensburger P."/>
            <person name="Atkinson P."/>
            <person name="Beeman R.W."/>
            <person name="Beidler J."/>
            <person name="Brown S.J."/>
            <person name="Demuth J.P."/>
            <person name="Drury D.W."/>
            <person name="Du Y.Z."/>
            <person name="Fujiwara H."/>
            <person name="Lorenzen M."/>
            <person name="Maselli V."/>
            <person name="Osanai M."/>
            <person name="Park Y."/>
            <person name="Robertson H.M."/>
            <person name="Tu Z."/>
            <person name="Wang J.J."/>
            <person name="Wang S."/>
            <person name="Richards S."/>
            <person name="Song H."/>
            <person name="Zhang L."/>
            <person name="Sodergren E."/>
            <person name="Werner D."/>
            <person name="Stanke M."/>
            <person name="Morgenstern B."/>
            <person name="Solovyev V."/>
            <person name="Kosarev P."/>
            <person name="Brown G."/>
            <person name="Chen H.C."/>
            <person name="Ermolaeva O."/>
            <person name="Hlavina W."/>
            <person name="Kapustin Y."/>
            <person name="Kiryutin B."/>
            <person name="Kitts P."/>
            <person name="Maglott D."/>
            <person name="Pruitt K."/>
            <person name="Sapojnikov V."/>
            <person name="Souvorov A."/>
            <person name="Mackey A.J."/>
            <person name="Waterhouse R.M."/>
            <person name="Wyder S."/>
            <person name="Zdobnov E.M."/>
            <person name="Zdobnov E.M."/>
            <person name="Wyder S."/>
            <person name="Kriventseva E.V."/>
            <person name="Kadowaki T."/>
            <person name="Bork P."/>
            <person name="Aranda M."/>
            <person name="Bao R."/>
            <person name="Beermann A."/>
            <person name="Berns N."/>
            <person name="Bolognesi R."/>
            <person name="Bonneton F."/>
            <person name="Bopp D."/>
            <person name="Brown S.J."/>
            <person name="Bucher G."/>
            <person name="Butts T."/>
            <person name="Chaumot A."/>
            <person name="Denell R.E."/>
            <person name="Ferrier D.E."/>
            <person name="Friedrich M."/>
            <person name="Gordon C.M."/>
            <person name="Jindra M."/>
            <person name="Klingler M."/>
            <person name="Lan Q."/>
            <person name="Lattorff H.M."/>
            <person name="Laudet V."/>
            <person name="von Levetsow C."/>
            <person name="Liu Z."/>
            <person name="Lutz R."/>
            <person name="Lynch J.A."/>
            <person name="da Fonseca R.N."/>
            <person name="Posnien N."/>
            <person name="Reuter R."/>
            <person name="Roth S."/>
            <person name="Savard J."/>
            <person name="Schinko J.B."/>
            <person name="Schmitt C."/>
            <person name="Schoppmeier M."/>
            <person name="Schroder R."/>
            <person name="Shippy T.D."/>
            <person name="Simonnet F."/>
            <person name="Marques-Souza H."/>
            <person name="Tautz D."/>
            <person name="Tomoyasu Y."/>
            <person name="Trauner J."/>
            <person name="Van der Zee M."/>
            <person name="Vervoort M."/>
            <person name="Wittkopp N."/>
            <person name="Wimmer E.A."/>
            <person name="Yang X."/>
            <person name="Jones A.K."/>
            <person name="Sattelle D.B."/>
            <person name="Ebert P.R."/>
            <person name="Nelson D."/>
            <person name="Scott J.G."/>
            <person name="Beeman R.W."/>
            <person name="Muthukrishnan S."/>
            <person name="Kramer K.J."/>
            <person name="Arakane Y."/>
            <person name="Beeman R.W."/>
            <person name="Zhu Q."/>
            <person name="Hogenkamp D."/>
            <person name="Dixit R."/>
            <person name="Oppert B."/>
            <person name="Jiang H."/>
            <person name="Zou Z."/>
            <person name="Marshall J."/>
            <person name="Elpidina E."/>
            <person name="Vinokurov K."/>
            <person name="Oppert C."/>
            <person name="Zou Z."/>
            <person name="Evans J."/>
            <person name="Lu Z."/>
            <person name="Zhao P."/>
            <person name="Sumathipala N."/>
            <person name="Altincicek B."/>
            <person name="Vilcinskas A."/>
            <person name="Williams M."/>
            <person name="Hultmark D."/>
            <person name="Hetru C."/>
            <person name="Jiang H."/>
            <person name="Grimmelikhuijzen C.J."/>
            <person name="Hauser F."/>
            <person name="Cazzamali G."/>
            <person name="Williamson M."/>
            <person name="Park Y."/>
            <person name="Li B."/>
            <person name="Tanaka Y."/>
            <person name="Predel R."/>
            <person name="Neupert S."/>
            <person name="Schachtner J."/>
            <person name="Verleyen P."/>
            <person name="Raible F."/>
            <person name="Bork P."/>
            <person name="Friedrich M."/>
            <person name="Walden K.K."/>
            <person name="Robertson H.M."/>
            <person name="Angeli S."/>
            <person name="Foret S."/>
            <person name="Bucher G."/>
            <person name="Schuetz S."/>
            <person name="Maleszka R."/>
            <person name="Wimmer E.A."/>
            <person name="Beeman R.W."/>
            <person name="Lorenzen M."/>
            <person name="Tomoyasu Y."/>
            <person name="Miller S.C."/>
            <person name="Grossmann D."/>
            <person name="Bucher G."/>
        </authorList>
    </citation>
    <scope>NUCLEOTIDE SEQUENCE [LARGE SCALE GENOMIC DNA]</scope>
    <source>
        <strain evidence="11 12">Georgia GA2</strain>
    </source>
</reference>
<dbReference type="GO" id="GO:0019902">
    <property type="term" value="F:phosphatase binding"/>
    <property type="evidence" value="ECO:0007669"/>
    <property type="project" value="InterPro"/>
</dbReference>
<gene>
    <name evidence="11" type="primary">AUGUSTUS-3.0.2_00217</name>
    <name evidence="11" type="ORF">TcasGA2_TC000217</name>
</gene>